<evidence type="ECO:0000256" key="1">
    <source>
        <dbReference type="ARBA" id="ARBA00022857"/>
    </source>
</evidence>
<dbReference type="GO" id="GO:0016618">
    <property type="term" value="F:hydroxypyruvate reductase [NAD(P)H] activity"/>
    <property type="evidence" value="ECO:0007669"/>
    <property type="project" value="TreeGrafter"/>
</dbReference>
<dbReference type="Gene3D" id="3.40.50.720">
    <property type="entry name" value="NAD(P)-binding Rossmann-like Domain"/>
    <property type="match status" value="2"/>
</dbReference>
<reference evidence="7 8" key="1">
    <citation type="submission" date="2017-02" db="EMBL/GenBank/DDBJ databases">
        <title>Ketogulonicigenium robustum SPU B003 Genome sequencing and assembly.</title>
        <authorList>
            <person name="Li Y."/>
            <person name="Liu L."/>
            <person name="Wang C."/>
            <person name="Zhang M."/>
            <person name="Zhang T."/>
            <person name="Zhang Y."/>
        </authorList>
    </citation>
    <scope>NUCLEOTIDE SEQUENCE [LARGE SCALE GENOMIC DNA]</scope>
    <source>
        <strain evidence="7 8">SPU_B003</strain>
        <plasmid evidence="7 8">unnamed1</plasmid>
    </source>
</reference>
<feature type="domain" description="D-isomer specific 2-hydroxyacid dehydrogenase NAD-binding" evidence="6">
    <location>
        <begin position="102"/>
        <end position="275"/>
    </location>
</feature>
<comment type="similarity">
    <text evidence="4">Belongs to the D-isomer specific 2-hydroxyacid dehydrogenase family.</text>
</comment>
<keyword evidence="3" id="KW-0520">NAD</keyword>
<evidence type="ECO:0000256" key="3">
    <source>
        <dbReference type="ARBA" id="ARBA00023027"/>
    </source>
</evidence>
<dbReference type="SUPFAM" id="SSF51735">
    <property type="entry name" value="NAD(P)-binding Rossmann-fold domains"/>
    <property type="match status" value="1"/>
</dbReference>
<proteinExistence type="inferred from homology"/>
<dbReference type="GO" id="GO:0030267">
    <property type="term" value="F:glyoxylate reductase (NADPH) activity"/>
    <property type="evidence" value="ECO:0007669"/>
    <property type="project" value="TreeGrafter"/>
</dbReference>
<evidence type="ECO:0000256" key="4">
    <source>
        <dbReference type="RuleBase" id="RU003719"/>
    </source>
</evidence>
<dbReference type="InterPro" id="IPR006139">
    <property type="entry name" value="D-isomer_2_OHA_DH_cat_dom"/>
</dbReference>
<sequence>MSPPASEKLGDDLAARFNVIRWWEAEDKPALLAKLAGHLQLIATTGHSGPDADVIAALPKLQLIASFGVGYDGIDIAAARQHGVKVTNTPDVLNDCVAELALGLMIALARDMVNADQYTRAGRWARDGNYPFQDELTGKVVGILGLGRIGKEIARRAQAFRMQVVYHGRSAQVDEPYRYYPDLVQMARDVDWLVVIAPSAAGTHHLVDAAVLDALGRDGRLINVARGSLVDEAALVAALQNGTIKGAGLDVFEDEPRPNPALLTLSNVILSPHAGTATHRTRRIMGDLVMANLEAHLRGDPLRSPVV</sequence>
<evidence type="ECO:0000259" key="5">
    <source>
        <dbReference type="Pfam" id="PF00389"/>
    </source>
</evidence>
<evidence type="ECO:0000259" key="6">
    <source>
        <dbReference type="Pfam" id="PF02826"/>
    </source>
</evidence>
<dbReference type="GO" id="GO:0005829">
    <property type="term" value="C:cytosol"/>
    <property type="evidence" value="ECO:0007669"/>
    <property type="project" value="TreeGrafter"/>
</dbReference>
<dbReference type="InterPro" id="IPR036291">
    <property type="entry name" value="NAD(P)-bd_dom_sf"/>
</dbReference>
<dbReference type="Proteomes" id="UP000242447">
    <property type="component" value="Plasmid unnamed1"/>
</dbReference>
<evidence type="ECO:0000313" key="8">
    <source>
        <dbReference type="Proteomes" id="UP000242447"/>
    </source>
</evidence>
<organism evidence="7 8">
    <name type="scientific">Ketogulonicigenium robustum</name>
    <dbReference type="NCBI Taxonomy" id="92947"/>
    <lineage>
        <taxon>Bacteria</taxon>
        <taxon>Pseudomonadati</taxon>
        <taxon>Pseudomonadota</taxon>
        <taxon>Alphaproteobacteria</taxon>
        <taxon>Rhodobacterales</taxon>
        <taxon>Roseobacteraceae</taxon>
        <taxon>Ketogulonicigenium</taxon>
    </lineage>
</organism>
<keyword evidence="7" id="KW-0614">Plasmid</keyword>
<dbReference type="CDD" id="cd12156">
    <property type="entry name" value="HPPR"/>
    <property type="match status" value="1"/>
</dbReference>
<evidence type="ECO:0000313" key="7">
    <source>
        <dbReference type="EMBL" id="ARO15886.1"/>
    </source>
</evidence>
<feature type="domain" description="D-isomer specific 2-hydroxyacid dehydrogenase catalytic" evidence="5">
    <location>
        <begin position="24"/>
        <end position="306"/>
    </location>
</feature>
<dbReference type="SUPFAM" id="SSF52283">
    <property type="entry name" value="Formate/glycerate dehydrogenase catalytic domain-like"/>
    <property type="match status" value="1"/>
</dbReference>
<keyword evidence="2 4" id="KW-0560">Oxidoreductase</keyword>
<dbReference type="AlphaFoldDB" id="A0A1W6P331"/>
<dbReference type="Pfam" id="PF00389">
    <property type="entry name" value="2-Hacid_dh"/>
    <property type="match status" value="1"/>
</dbReference>
<name>A0A1W6P331_9RHOB</name>
<dbReference type="Pfam" id="PF02826">
    <property type="entry name" value="2-Hacid_dh_C"/>
    <property type="match status" value="1"/>
</dbReference>
<accession>A0A1W6P331</accession>
<dbReference type="EMBL" id="CP019938">
    <property type="protein sequence ID" value="ARO15886.1"/>
    <property type="molecule type" value="Genomic_DNA"/>
</dbReference>
<dbReference type="InterPro" id="IPR050223">
    <property type="entry name" value="D-isomer_2-hydroxyacid_DH"/>
</dbReference>
<protein>
    <submittedName>
        <fullName evidence="7">2-hydroxyacid dehydrogenase</fullName>
    </submittedName>
</protein>
<dbReference type="InterPro" id="IPR006140">
    <property type="entry name" value="D-isomer_DH_NAD-bd"/>
</dbReference>
<dbReference type="RefSeq" id="WP_236951484.1">
    <property type="nucleotide sequence ID" value="NZ_CP019938.1"/>
</dbReference>
<dbReference type="PANTHER" id="PTHR10996:SF178">
    <property type="entry name" value="2-HYDROXYACID DEHYDROGENASE YGL185C-RELATED"/>
    <property type="match status" value="1"/>
</dbReference>
<dbReference type="PANTHER" id="PTHR10996">
    <property type="entry name" value="2-HYDROXYACID DEHYDROGENASE-RELATED"/>
    <property type="match status" value="1"/>
</dbReference>
<dbReference type="KEGG" id="kro:BVG79_p1000084"/>
<geneLocation type="plasmid" evidence="7">
    <name>unnamed1</name>
</geneLocation>
<keyword evidence="8" id="KW-1185">Reference proteome</keyword>
<evidence type="ECO:0000256" key="2">
    <source>
        <dbReference type="ARBA" id="ARBA00023002"/>
    </source>
</evidence>
<keyword evidence="1" id="KW-0521">NADP</keyword>
<dbReference type="GO" id="GO:0051287">
    <property type="term" value="F:NAD binding"/>
    <property type="evidence" value="ECO:0007669"/>
    <property type="project" value="InterPro"/>
</dbReference>
<gene>
    <name evidence="7" type="ORF">BVG79_p1000084</name>
</gene>
<dbReference type="FunFam" id="3.40.50.720:FF:000213">
    <property type="entry name" value="Putative 2-hydroxyacid dehydrogenase"/>
    <property type="match status" value="1"/>
</dbReference>